<evidence type="ECO:0000256" key="7">
    <source>
        <dbReference type="ARBA" id="ARBA00023136"/>
    </source>
</evidence>
<keyword evidence="6 9" id="KW-0067">ATP-binding</keyword>
<dbReference type="AlphaFoldDB" id="A0A5R9GE42"/>
<dbReference type="Pfam" id="PF00005">
    <property type="entry name" value="ABC_tran"/>
    <property type="match status" value="1"/>
</dbReference>
<evidence type="ECO:0000313" key="9">
    <source>
        <dbReference type="EMBL" id="TLS54041.1"/>
    </source>
</evidence>
<dbReference type="Pfam" id="PF08352">
    <property type="entry name" value="oligo_HPY"/>
    <property type="match status" value="1"/>
</dbReference>
<dbReference type="InterPro" id="IPR027417">
    <property type="entry name" value="P-loop_NTPase"/>
</dbReference>
<dbReference type="GO" id="GO:0015833">
    <property type="term" value="P:peptide transport"/>
    <property type="evidence" value="ECO:0007669"/>
    <property type="project" value="InterPro"/>
</dbReference>
<organism evidence="9 10">
    <name type="scientific">Paenibacillus antri</name>
    <dbReference type="NCBI Taxonomy" id="2582848"/>
    <lineage>
        <taxon>Bacteria</taxon>
        <taxon>Bacillati</taxon>
        <taxon>Bacillota</taxon>
        <taxon>Bacilli</taxon>
        <taxon>Bacillales</taxon>
        <taxon>Paenibacillaceae</taxon>
        <taxon>Paenibacillus</taxon>
    </lineage>
</organism>
<evidence type="ECO:0000256" key="4">
    <source>
        <dbReference type="ARBA" id="ARBA00022475"/>
    </source>
</evidence>
<comment type="subcellular location">
    <subcellularLocation>
        <location evidence="1">Cell membrane</location>
        <topology evidence="1">Peripheral membrane protein</topology>
    </subcellularLocation>
</comment>
<dbReference type="InterPro" id="IPR003593">
    <property type="entry name" value="AAA+_ATPase"/>
</dbReference>
<dbReference type="EMBL" id="VCIW01000001">
    <property type="protein sequence ID" value="TLS54041.1"/>
    <property type="molecule type" value="Genomic_DNA"/>
</dbReference>
<evidence type="ECO:0000256" key="2">
    <source>
        <dbReference type="ARBA" id="ARBA00005417"/>
    </source>
</evidence>
<dbReference type="RefSeq" id="WP_138191760.1">
    <property type="nucleotide sequence ID" value="NZ_VCIW01000001.1"/>
</dbReference>
<dbReference type="OrthoDB" id="9802264at2"/>
<dbReference type="PROSITE" id="PS00211">
    <property type="entry name" value="ABC_TRANSPORTER_1"/>
    <property type="match status" value="1"/>
</dbReference>
<proteinExistence type="inferred from homology"/>
<keyword evidence="3" id="KW-0813">Transport</keyword>
<sequence>MSRREALLEVRELKTYYSTETGVTRSVDGVSFKIERGEVLGVVGESGCGKSVMSYSVMGLVEEPGRIVGGEIIFEGTDLAKLSKGELKKLQGNAMSMIFQEPLTSLNPLLTIGYQISENIMLHQAAKKKTAKQRSIEMLRKVGIARPEAVFRSYPHELSGGMRQRAMIAIALSCNPKLLIADEPTTALDVTIQAQILRLMQELRDETQASIMIITHDLGVIAEMVDRVIVMYAGQVVEEGDVYELFRAPKHPYTLGLIRSTPRLEETRVELDSIPGTVPAPSRMPAGCRFHPRCAFAAKRCASEAPPLRELGSGTKARCWLHEEGEVNLVDERKPGDAVAGG</sequence>
<dbReference type="PANTHER" id="PTHR43297">
    <property type="entry name" value="OLIGOPEPTIDE TRANSPORT ATP-BINDING PROTEIN APPD"/>
    <property type="match status" value="1"/>
</dbReference>
<dbReference type="SUPFAM" id="SSF52540">
    <property type="entry name" value="P-loop containing nucleoside triphosphate hydrolases"/>
    <property type="match status" value="1"/>
</dbReference>
<dbReference type="FunFam" id="3.40.50.300:FF:000016">
    <property type="entry name" value="Oligopeptide ABC transporter ATP-binding component"/>
    <property type="match status" value="1"/>
</dbReference>
<protein>
    <submittedName>
        <fullName evidence="9">ABC transporter ATP-binding protein</fullName>
    </submittedName>
</protein>
<evidence type="ECO:0000256" key="1">
    <source>
        <dbReference type="ARBA" id="ARBA00004202"/>
    </source>
</evidence>
<evidence type="ECO:0000256" key="3">
    <source>
        <dbReference type="ARBA" id="ARBA00022448"/>
    </source>
</evidence>
<keyword evidence="5" id="KW-0547">Nucleotide-binding</keyword>
<dbReference type="SMART" id="SM00382">
    <property type="entry name" value="AAA"/>
    <property type="match status" value="1"/>
</dbReference>
<feature type="domain" description="ABC transporter" evidence="8">
    <location>
        <begin position="10"/>
        <end position="258"/>
    </location>
</feature>
<dbReference type="InterPro" id="IPR050388">
    <property type="entry name" value="ABC_Ni/Peptide_Import"/>
</dbReference>
<dbReference type="CDD" id="cd03257">
    <property type="entry name" value="ABC_NikE_OppD_transporters"/>
    <property type="match status" value="1"/>
</dbReference>
<dbReference type="PANTHER" id="PTHR43297:SF2">
    <property type="entry name" value="DIPEPTIDE TRANSPORT ATP-BINDING PROTEIN DPPD"/>
    <property type="match status" value="1"/>
</dbReference>
<keyword evidence="4" id="KW-1003">Cell membrane</keyword>
<dbReference type="GO" id="GO:0016887">
    <property type="term" value="F:ATP hydrolysis activity"/>
    <property type="evidence" value="ECO:0007669"/>
    <property type="project" value="InterPro"/>
</dbReference>
<name>A0A5R9GE42_9BACL</name>
<comment type="similarity">
    <text evidence="2">Belongs to the ABC transporter superfamily.</text>
</comment>
<comment type="caution">
    <text evidence="9">The sequence shown here is derived from an EMBL/GenBank/DDBJ whole genome shotgun (WGS) entry which is preliminary data.</text>
</comment>
<evidence type="ECO:0000259" key="8">
    <source>
        <dbReference type="PROSITE" id="PS50893"/>
    </source>
</evidence>
<dbReference type="InterPro" id="IPR013563">
    <property type="entry name" value="Oligopep_ABC_C"/>
</dbReference>
<dbReference type="GO" id="GO:0005524">
    <property type="term" value="F:ATP binding"/>
    <property type="evidence" value="ECO:0007669"/>
    <property type="project" value="UniProtKB-KW"/>
</dbReference>
<dbReference type="Proteomes" id="UP000309676">
    <property type="component" value="Unassembled WGS sequence"/>
</dbReference>
<dbReference type="NCBIfam" id="TIGR01727">
    <property type="entry name" value="oligo_HPY"/>
    <property type="match status" value="1"/>
</dbReference>
<evidence type="ECO:0000313" key="10">
    <source>
        <dbReference type="Proteomes" id="UP000309676"/>
    </source>
</evidence>
<dbReference type="GO" id="GO:0005886">
    <property type="term" value="C:plasma membrane"/>
    <property type="evidence" value="ECO:0007669"/>
    <property type="project" value="UniProtKB-SubCell"/>
</dbReference>
<keyword evidence="7" id="KW-0472">Membrane</keyword>
<keyword evidence="10" id="KW-1185">Reference proteome</keyword>
<dbReference type="Gene3D" id="3.40.50.300">
    <property type="entry name" value="P-loop containing nucleotide triphosphate hydrolases"/>
    <property type="match status" value="1"/>
</dbReference>
<gene>
    <name evidence="9" type="ORF">FE782_01435</name>
</gene>
<dbReference type="InterPro" id="IPR003439">
    <property type="entry name" value="ABC_transporter-like_ATP-bd"/>
</dbReference>
<accession>A0A5R9GE42</accession>
<evidence type="ECO:0000256" key="6">
    <source>
        <dbReference type="ARBA" id="ARBA00022840"/>
    </source>
</evidence>
<reference evidence="9 10" key="1">
    <citation type="submission" date="2019-05" db="EMBL/GenBank/DDBJ databases">
        <authorList>
            <person name="Narsing Rao M.P."/>
            <person name="Li W.J."/>
        </authorList>
    </citation>
    <scope>NUCLEOTIDE SEQUENCE [LARGE SCALE GENOMIC DNA]</scope>
    <source>
        <strain evidence="9 10">SYSU_K30003</strain>
    </source>
</reference>
<evidence type="ECO:0000256" key="5">
    <source>
        <dbReference type="ARBA" id="ARBA00022741"/>
    </source>
</evidence>
<dbReference type="InterPro" id="IPR017871">
    <property type="entry name" value="ABC_transporter-like_CS"/>
</dbReference>
<dbReference type="PROSITE" id="PS50893">
    <property type="entry name" value="ABC_TRANSPORTER_2"/>
    <property type="match status" value="1"/>
</dbReference>